<organism evidence="2 3">
    <name type="scientific">Mycobacterium basiliense</name>
    <dbReference type="NCBI Taxonomy" id="2094119"/>
    <lineage>
        <taxon>Bacteria</taxon>
        <taxon>Bacillati</taxon>
        <taxon>Actinomycetota</taxon>
        <taxon>Actinomycetes</taxon>
        <taxon>Mycobacteriales</taxon>
        <taxon>Mycobacteriaceae</taxon>
        <taxon>Mycobacterium</taxon>
    </lineage>
</organism>
<dbReference type="SUPFAM" id="SSF140459">
    <property type="entry name" value="PE/PPE dimer-like"/>
    <property type="match status" value="1"/>
</dbReference>
<feature type="domain" description="PE" evidence="1">
    <location>
        <begin position="4"/>
        <end position="93"/>
    </location>
</feature>
<evidence type="ECO:0000313" key="3">
    <source>
        <dbReference type="Proteomes" id="UP000269998"/>
    </source>
</evidence>
<dbReference type="Proteomes" id="UP000269998">
    <property type="component" value="Chromosome"/>
</dbReference>
<dbReference type="InterPro" id="IPR038332">
    <property type="entry name" value="PPE_sf"/>
</dbReference>
<name>A0A447GI07_9MYCO</name>
<sequence precursor="true">MSYLAAAPQALMAAASDVAGIGSTISAANAAAAVPTSEVVAAAADQVSTQVATLFSAHGALYQRLSAQLTTFHDQFVATLNAGASSYASAEANAARTLLDAVNTPAEKLLGQPLIGQGGPPGGLASKAVSQLQSAFAGATGAGPLGASALALPPTGGMAAAGALVGPISSAAAAPAAVIPVSVATAIENLYYSVEPWVEYGFNVAAWAAGWLPYIGILAPQINFFYYLFEPMVQSALFNTLDWLDGTITFSQGLNNFWSATTNSVNQFIQTEIQWVRNFLPPFPPIGSALPPLPA</sequence>
<reference evidence="3" key="1">
    <citation type="submission" date="2018-02" db="EMBL/GenBank/DDBJ databases">
        <authorList>
            <person name="Seth-Smith MB H."/>
            <person name="Seth-Smith H."/>
        </authorList>
    </citation>
    <scope>NUCLEOTIDE SEQUENCE [LARGE SCALE GENOMIC DNA]</scope>
</reference>
<dbReference type="InterPro" id="IPR000084">
    <property type="entry name" value="PE-PGRS_N"/>
</dbReference>
<dbReference type="OrthoDB" id="4752893at2"/>
<dbReference type="AlphaFoldDB" id="A0A447GI07"/>
<evidence type="ECO:0000259" key="1">
    <source>
        <dbReference type="Pfam" id="PF00934"/>
    </source>
</evidence>
<protein>
    <submittedName>
        <fullName evidence="2">PPE-repeat proteins</fullName>
    </submittedName>
</protein>
<dbReference type="Gene3D" id="1.10.287.850">
    <property type="entry name" value="HP0062-like domain"/>
    <property type="match status" value="1"/>
</dbReference>
<gene>
    <name evidence="2" type="ORF">MB901379_03733</name>
</gene>
<dbReference type="Pfam" id="PF00934">
    <property type="entry name" value="PE"/>
    <property type="match status" value="1"/>
</dbReference>
<proteinExistence type="predicted"/>
<accession>A0A447GI07</accession>
<keyword evidence="3" id="KW-1185">Reference proteome</keyword>
<dbReference type="EMBL" id="LR130759">
    <property type="protein sequence ID" value="VDM90140.1"/>
    <property type="molecule type" value="Genomic_DNA"/>
</dbReference>
<dbReference type="KEGG" id="mbai:MB901379_03733"/>
<dbReference type="RefSeq" id="WP_158017868.1">
    <property type="nucleotide sequence ID" value="NZ_CBCSKE010000053.1"/>
</dbReference>
<evidence type="ECO:0000313" key="2">
    <source>
        <dbReference type="EMBL" id="VDM90140.1"/>
    </source>
</evidence>